<evidence type="ECO:0000313" key="1">
    <source>
        <dbReference type="EMBL" id="KAK0406796.1"/>
    </source>
</evidence>
<proteinExistence type="predicted"/>
<dbReference type="Proteomes" id="UP001175271">
    <property type="component" value="Unassembled WGS sequence"/>
</dbReference>
<dbReference type="EMBL" id="JAUCMV010000004">
    <property type="protein sequence ID" value="KAK0406796.1"/>
    <property type="molecule type" value="Genomic_DNA"/>
</dbReference>
<keyword evidence="2" id="KW-1185">Reference proteome</keyword>
<protein>
    <submittedName>
        <fullName evidence="1">Uncharacterized protein</fullName>
    </submittedName>
</protein>
<gene>
    <name evidence="1" type="ORF">QR680_018812</name>
</gene>
<dbReference type="AlphaFoldDB" id="A0AA39HKC7"/>
<evidence type="ECO:0000313" key="2">
    <source>
        <dbReference type="Proteomes" id="UP001175271"/>
    </source>
</evidence>
<sequence>MKIKRLLLPTMKIKKHTKITRTNSPSLQGQLYNPADAAAQGRVKHCGVELERQRRSTIFDSARGPRSRAKDTYIKRARASVVLKRIAPKSPCVGHFAGSASMGIDPARL</sequence>
<comment type="caution">
    <text evidence="1">The sequence shown here is derived from an EMBL/GenBank/DDBJ whole genome shotgun (WGS) entry which is preliminary data.</text>
</comment>
<reference evidence="1" key="1">
    <citation type="submission" date="2023-06" db="EMBL/GenBank/DDBJ databases">
        <title>Genomic analysis of the entomopathogenic nematode Steinernema hermaphroditum.</title>
        <authorList>
            <person name="Schwarz E.M."/>
            <person name="Heppert J.K."/>
            <person name="Baniya A."/>
            <person name="Schwartz H.T."/>
            <person name="Tan C.-H."/>
            <person name="Antoshechkin I."/>
            <person name="Sternberg P.W."/>
            <person name="Goodrich-Blair H."/>
            <person name="Dillman A.R."/>
        </authorList>
    </citation>
    <scope>NUCLEOTIDE SEQUENCE</scope>
    <source>
        <strain evidence="1">PS9179</strain>
        <tissue evidence="1">Whole animal</tissue>
    </source>
</reference>
<accession>A0AA39HKC7</accession>
<name>A0AA39HKC7_9BILA</name>
<organism evidence="1 2">
    <name type="scientific">Steinernema hermaphroditum</name>
    <dbReference type="NCBI Taxonomy" id="289476"/>
    <lineage>
        <taxon>Eukaryota</taxon>
        <taxon>Metazoa</taxon>
        <taxon>Ecdysozoa</taxon>
        <taxon>Nematoda</taxon>
        <taxon>Chromadorea</taxon>
        <taxon>Rhabditida</taxon>
        <taxon>Tylenchina</taxon>
        <taxon>Panagrolaimomorpha</taxon>
        <taxon>Strongyloidoidea</taxon>
        <taxon>Steinernematidae</taxon>
        <taxon>Steinernema</taxon>
    </lineage>
</organism>